<gene>
    <name evidence="2" type="ORF">ACFFGT_04400</name>
</gene>
<name>A0ABV6L125_9SPHI</name>
<feature type="signal peptide" evidence="1">
    <location>
        <begin position="1"/>
        <end position="21"/>
    </location>
</feature>
<feature type="chain" id="PRO_5047184362" description="DUF4890 domain-containing protein" evidence="1">
    <location>
        <begin position="22"/>
        <end position="128"/>
    </location>
</feature>
<sequence>MKKVIVFSFMLLALTSFKALAQTDEQATRPVKTGDEWQMPKDVLLRAKAFSEGLQKSLGLDEAATKKVFNVYMGNTKSVDEIRMGHASEKEKKEALAANQAEFDQKLKGILSPAQFDIYLKNKPRAKN</sequence>
<reference evidence="2 3" key="1">
    <citation type="submission" date="2024-09" db="EMBL/GenBank/DDBJ databases">
        <authorList>
            <person name="Sun Q."/>
            <person name="Mori K."/>
        </authorList>
    </citation>
    <scope>NUCLEOTIDE SEQUENCE [LARGE SCALE GENOMIC DNA]</scope>
    <source>
        <strain evidence="2 3">NCAIM B.02415</strain>
    </source>
</reference>
<organism evidence="2 3">
    <name type="scientific">Mucilaginibacter angelicae</name>
    <dbReference type="NCBI Taxonomy" id="869718"/>
    <lineage>
        <taxon>Bacteria</taxon>
        <taxon>Pseudomonadati</taxon>
        <taxon>Bacteroidota</taxon>
        <taxon>Sphingobacteriia</taxon>
        <taxon>Sphingobacteriales</taxon>
        <taxon>Sphingobacteriaceae</taxon>
        <taxon>Mucilaginibacter</taxon>
    </lineage>
</organism>
<dbReference type="EMBL" id="JBHLTS010000007">
    <property type="protein sequence ID" value="MFC0513423.1"/>
    <property type="molecule type" value="Genomic_DNA"/>
</dbReference>
<evidence type="ECO:0000313" key="2">
    <source>
        <dbReference type="EMBL" id="MFC0513423.1"/>
    </source>
</evidence>
<keyword evidence="3" id="KW-1185">Reference proteome</keyword>
<accession>A0ABV6L125</accession>
<keyword evidence="1" id="KW-0732">Signal</keyword>
<protein>
    <recommendedName>
        <fullName evidence="4">DUF4890 domain-containing protein</fullName>
    </recommendedName>
</protein>
<evidence type="ECO:0008006" key="4">
    <source>
        <dbReference type="Google" id="ProtNLM"/>
    </source>
</evidence>
<comment type="caution">
    <text evidence="2">The sequence shown here is derived from an EMBL/GenBank/DDBJ whole genome shotgun (WGS) entry which is preliminary data.</text>
</comment>
<evidence type="ECO:0000256" key="1">
    <source>
        <dbReference type="SAM" id="SignalP"/>
    </source>
</evidence>
<dbReference type="Proteomes" id="UP001589828">
    <property type="component" value="Unassembled WGS sequence"/>
</dbReference>
<dbReference type="RefSeq" id="WP_377021290.1">
    <property type="nucleotide sequence ID" value="NZ_JBHLTS010000007.1"/>
</dbReference>
<evidence type="ECO:0000313" key="3">
    <source>
        <dbReference type="Proteomes" id="UP001589828"/>
    </source>
</evidence>
<proteinExistence type="predicted"/>